<dbReference type="AlphaFoldDB" id="A0A4Y4C5H0"/>
<sequence length="136" mass="13641">MLIVLSKSLFIIVFPVSSPQTLQGEHTSIKKSLITVGTVAAVTVAGTGVAAAGEDTPTPATASSAELSAHRDVFGSIAGADNLGSYDADGQINYEKTLGALLSIAGGAASIKGIADAYQGVVDDTLAFLASQGIKF</sequence>
<dbReference type="Proteomes" id="UP000319986">
    <property type="component" value="Unassembled WGS sequence"/>
</dbReference>
<organism evidence="1 2">
    <name type="scientific">Corynebacterium variabile</name>
    <dbReference type="NCBI Taxonomy" id="1727"/>
    <lineage>
        <taxon>Bacteria</taxon>
        <taxon>Bacillati</taxon>
        <taxon>Actinomycetota</taxon>
        <taxon>Actinomycetes</taxon>
        <taxon>Mycobacteriales</taxon>
        <taxon>Corynebacteriaceae</taxon>
        <taxon>Corynebacterium</taxon>
    </lineage>
</organism>
<evidence type="ECO:0000313" key="1">
    <source>
        <dbReference type="EMBL" id="GEC86380.1"/>
    </source>
</evidence>
<evidence type="ECO:0000313" key="2">
    <source>
        <dbReference type="Proteomes" id="UP000319986"/>
    </source>
</evidence>
<comment type="caution">
    <text evidence="1">The sequence shown here is derived from an EMBL/GenBank/DDBJ whole genome shotgun (WGS) entry which is preliminary data.</text>
</comment>
<reference evidence="1 2" key="1">
    <citation type="submission" date="2019-06" db="EMBL/GenBank/DDBJ databases">
        <title>Whole genome shotgun sequence of Corynebacterium variabile NBRC 15286.</title>
        <authorList>
            <person name="Hosoyama A."/>
            <person name="Uohara A."/>
            <person name="Ohji S."/>
            <person name="Ichikawa N."/>
        </authorList>
    </citation>
    <scope>NUCLEOTIDE SEQUENCE [LARGE SCALE GENOMIC DNA]</scope>
    <source>
        <strain evidence="1 2">NBRC 15286</strain>
    </source>
</reference>
<protein>
    <submittedName>
        <fullName evidence="1">Uncharacterized protein</fullName>
    </submittedName>
</protein>
<proteinExistence type="predicted"/>
<name>A0A4Y4C5H0_9CORY</name>
<accession>A0A4Y4C5H0</accession>
<dbReference type="GeneID" id="82887822"/>
<dbReference type="EMBL" id="BJNT01000013">
    <property type="protein sequence ID" value="GEC86380.1"/>
    <property type="molecule type" value="Genomic_DNA"/>
</dbReference>
<dbReference type="RefSeq" id="WP_244938222.1">
    <property type="nucleotide sequence ID" value="NZ_BJNT01000013.1"/>
</dbReference>
<gene>
    <name evidence="1" type="ORF">CVA01_16940</name>
</gene>